<protein>
    <submittedName>
        <fullName evidence="1">Carboxypeptidase regulatory-like domain-containing protein</fullName>
    </submittedName>
</protein>
<name>A0AAP2DNR3_9BACT</name>
<gene>
    <name evidence="1" type="ORF">KK083_22480</name>
</gene>
<dbReference type="Proteomes" id="UP001319200">
    <property type="component" value="Unassembled WGS sequence"/>
</dbReference>
<keyword evidence="2" id="KW-1185">Reference proteome</keyword>
<keyword evidence="1" id="KW-0121">Carboxypeptidase</keyword>
<sequence length="122" mass="13246">MKPAFKPLYVLCLSLAALGFVITASGFQLIKTTLNLTVRDELGNTVQGANVKLFETEEDYTAEKNVAAEGVTDAKGILKLKDLKAIPYFVMVKKDDKDNVGGGEQTGKLEAKKINKVTIVIQ</sequence>
<dbReference type="EMBL" id="JAHESF010000028">
    <property type="protein sequence ID" value="MBT1699671.1"/>
    <property type="molecule type" value="Genomic_DNA"/>
</dbReference>
<organism evidence="1 2">
    <name type="scientific">Chryseosolibacter histidini</name>
    <dbReference type="NCBI Taxonomy" id="2782349"/>
    <lineage>
        <taxon>Bacteria</taxon>
        <taxon>Pseudomonadati</taxon>
        <taxon>Bacteroidota</taxon>
        <taxon>Cytophagia</taxon>
        <taxon>Cytophagales</taxon>
        <taxon>Chryseotaleaceae</taxon>
        <taxon>Chryseosolibacter</taxon>
    </lineage>
</organism>
<evidence type="ECO:0000313" key="1">
    <source>
        <dbReference type="EMBL" id="MBT1699671.1"/>
    </source>
</evidence>
<accession>A0AAP2DNR3</accession>
<dbReference type="AlphaFoldDB" id="A0AAP2DNR3"/>
<comment type="caution">
    <text evidence="1">The sequence shown here is derived from an EMBL/GenBank/DDBJ whole genome shotgun (WGS) entry which is preliminary data.</text>
</comment>
<dbReference type="GO" id="GO:0004180">
    <property type="term" value="F:carboxypeptidase activity"/>
    <property type="evidence" value="ECO:0007669"/>
    <property type="project" value="UniProtKB-KW"/>
</dbReference>
<keyword evidence="1" id="KW-0645">Protease</keyword>
<dbReference type="RefSeq" id="WP_254167772.1">
    <property type="nucleotide sequence ID" value="NZ_JAHESF010000028.1"/>
</dbReference>
<proteinExistence type="predicted"/>
<keyword evidence="1" id="KW-0378">Hydrolase</keyword>
<evidence type="ECO:0000313" key="2">
    <source>
        <dbReference type="Proteomes" id="UP001319200"/>
    </source>
</evidence>
<reference evidence="1 2" key="1">
    <citation type="submission" date="2021-05" db="EMBL/GenBank/DDBJ databases">
        <title>A Polyphasic approach of four new species of the genus Ohtaekwangia: Ohtaekwangia histidinii sp. nov., Ohtaekwangia cretensis sp. nov., Ohtaekwangia indiensis sp. nov., Ohtaekwangia reichenbachii sp. nov. from diverse environment.</title>
        <authorList>
            <person name="Octaviana S."/>
        </authorList>
    </citation>
    <scope>NUCLEOTIDE SEQUENCE [LARGE SCALE GENOMIC DNA]</scope>
    <source>
        <strain evidence="1 2">PWU4</strain>
    </source>
</reference>